<dbReference type="Gene3D" id="3.40.50.720">
    <property type="entry name" value="NAD(P)-binding Rossmann-like Domain"/>
    <property type="match status" value="1"/>
</dbReference>
<protein>
    <submittedName>
        <fullName evidence="4">NADP-dependent oxidoreductase</fullName>
        <ecNumber evidence="4">1.-.-.-</ecNumber>
    </submittedName>
</protein>
<reference evidence="4 5" key="1">
    <citation type="submission" date="2023-07" db="EMBL/GenBank/DDBJ databases">
        <title>Paenibacillus sp. JX-17 nov. isolated from soil.</title>
        <authorList>
            <person name="Wan Y."/>
            <person name="Liu B."/>
        </authorList>
    </citation>
    <scope>NUCLEOTIDE SEQUENCE [LARGE SCALE GENOMIC DNA]</scope>
    <source>
        <strain evidence="4 5">JX-17</strain>
    </source>
</reference>
<dbReference type="PANTHER" id="PTHR11695">
    <property type="entry name" value="ALCOHOL DEHYDROGENASE RELATED"/>
    <property type="match status" value="1"/>
</dbReference>
<dbReference type="InterPro" id="IPR013154">
    <property type="entry name" value="ADH-like_N"/>
</dbReference>
<keyword evidence="5" id="KW-1185">Reference proteome</keyword>
<evidence type="ECO:0000313" key="4">
    <source>
        <dbReference type="EMBL" id="MDO7907467.1"/>
    </source>
</evidence>
<dbReference type="InterPro" id="IPR050700">
    <property type="entry name" value="YIM1/Zinc_Alcohol_DH_Fams"/>
</dbReference>
<dbReference type="Proteomes" id="UP001240171">
    <property type="component" value="Unassembled WGS sequence"/>
</dbReference>
<feature type="domain" description="Enoyl reductase (ER)" evidence="3">
    <location>
        <begin position="10"/>
        <end position="308"/>
    </location>
</feature>
<dbReference type="GO" id="GO:0016491">
    <property type="term" value="F:oxidoreductase activity"/>
    <property type="evidence" value="ECO:0007669"/>
    <property type="project" value="UniProtKB-KW"/>
</dbReference>
<dbReference type="SMART" id="SM00829">
    <property type="entry name" value="PKS_ER"/>
    <property type="match status" value="1"/>
</dbReference>
<dbReference type="InterPro" id="IPR002364">
    <property type="entry name" value="Quin_OxRdtase/zeta-crystal_CS"/>
</dbReference>
<evidence type="ECO:0000256" key="1">
    <source>
        <dbReference type="ARBA" id="ARBA00023002"/>
    </source>
</evidence>
<gene>
    <name evidence="4" type="ORF">Q5741_13735</name>
</gene>
<dbReference type="RefSeq" id="WP_305024677.1">
    <property type="nucleotide sequence ID" value="NZ_JAUQTB010000007.1"/>
</dbReference>
<evidence type="ECO:0000313" key="5">
    <source>
        <dbReference type="Proteomes" id="UP001240171"/>
    </source>
</evidence>
<dbReference type="EC" id="1.-.-.-" evidence="4"/>
<organism evidence="4 5">
    <name type="scientific">Paenibacillus lacisoli</name>
    <dbReference type="NCBI Taxonomy" id="3064525"/>
    <lineage>
        <taxon>Bacteria</taxon>
        <taxon>Bacillati</taxon>
        <taxon>Bacillota</taxon>
        <taxon>Bacilli</taxon>
        <taxon>Bacillales</taxon>
        <taxon>Paenibacillaceae</taxon>
        <taxon>Paenibacillus</taxon>
    </lineage>
</organism>
<feature type="compositionally biased region" description="Basic and acidic residues" evidence="2">
    <location>
        <begin position="290"/>
        <end position="301"/>
    </location>
</feature>
<dbReference type="Gene3D" id="3.90.180.10">
    <property type="entry name" value="Medium-chain alcohol dehydrogenases, catalytic domain"/>
    <property type="match status" value="1"/>
</dbReference>
<dbReference type="PROSITE" id="PS01162">
    <property type="entry name" value="QOR_ZETA_CRYSTAL"/>
    <property type="match status" value="1"/>
</dbReference>
<dbReference type="SUPFAM" id="SSF50129">
    <property type="entry name" value="GroES-like"/>
    <property type="match status" value="1"/>
</dbReference>
<dbReference type="CDD" id="cd05289">
    <property type="entry name" value="MDR_like_2"/>
    <property type="match status" value="1"/>
</dbReference>
<accession>A0ABT9CHR4</accession>
<evidence type="ECO:0000256" key="2">
    <source>
        <dbReference type="SAM" id="MobiDB-lite"/>
    </source>
</evidence>
<dbReference type="EMBL" id="JAUQTB010000007">
    <property type="protein sequence ID" value="MDO7907467.1"/>
    <property type="molecule type" value="Genomic_DNA"/>
</dbReference>
<sequence length="311" mass="33456">MKAIVIDQFGDANVLQERDLPTPELGPTEVLVELRATSINPIDWKRREGALGEDKEGLFPVILGGDAAGIVRKTGSDVTSFKAGDRVYAAPQKSGNGTYAEYAAVDQSELAVIPEELDFAEAAAIPLAGLTAYQGLVDYGKVQPGDKVLIHAGSGGVGTLAIQIAKHLGAEVASTASGTHEELLRSLGVDHFINYKEESFEEILSGYDMVLDTMGGEIQDKSFQVLKPGGRLVSTLEKPDEEKAAAKGIEGSHFMMKSNGNQLTQISRLVEQEKLKPVIGERYSFGEEGLRKAHRQSETHHSRGKIIVTIS</sequence>
<dbReference type="Pfam" id="PF08240">
    <property type="entry name" value="ADH_N"/>
    <property type="match status" value="1"/>
</dbReference>
<dbReference type="Pfam" id="PF13602">
    <property type="entry name" value="ADH_zinc_N_2"/>
    <property type="match status" value="1"/>
</dbReference>
<name>A0ABT9CHR4_9BACL</name>
<keyword evidence="1 4" id="KW-0560">Oxidoreductase</keyword>
<comment type="caution">
    <text evidence="4">The sequence shown here is derived from an EMBL/GenBank/DDBJ whole genome shotgun (WGS) entry which is preliminary data.</text>
</comment>
<dbReference type="SUPFAM" id="SSF51735">
    <property type="entry name" value="NAD(P)-binding Rossmann-fold domains"/>
    <property type="match status" value="1"/>
</dbReference>
<dbReference type="InterPro" id="IPR011032">
    <property type="entry name" value="GroES-like_sf"/>
</dbReference>
<evidence type="ECO:0000259" key="3">
    <source>
        <dbReference type="SMART" id="SM00829"/>
    </source>
</evidence>
<dbReference type="InterPro" id="IPR020843">
    <property type="entry name" value="ER"/>
</dbReference>
<dbReference type="InterPro" id="IPR036291">
    <property type="entry name" value="NAD(P)-bd_dom_sf"/>
</dbReference>
<proteinExistence type="predicted"/>
<dbReference type="PANTHER" id="PTHR11695:SF294">
    <property type="entry name" value="RETICULON-4-INTERACTING PROTEIN 1, MITOCHONDRIAL"/>
    <property type="match status" value="1"/>
</dbReference>
<feature type="region of interest" description="Disordered" evidence="2">
    <location>
        <begin position="290"/>
        <end position="311"/>
    </location>
</feature>